<protein>
    <submittedName>
        <fullName evidence="2">Uncharacterized protein</fullName>
    </submittedName>
</protein>
<proteinExistence type="predicted"/>
<organism evidence="2 4">
    <name type="scientific">Caenorhabditis briggsae</name>
    <dbReference type="NCBI Taxonomy" id="6238"/>
    <lineage>
        <taxon>Eukaryota</taxon>
        <taxon>Metazoa</taxon>
        <taxon>Ecdysozoa</taxon>
        <taxon>Nematoda</taxon>
        <taxon>Chromadorea</taxon>
        <taxon>Rhabditida</taxon>
        <taxon>Rhabditina</taxon>
        <taxon>Rhabditomorpha</taxon>
        <taxon>Rhabditoidea</taxon>
        <taxon>Rhabditidae</taxon>
        <taxon>Peloderinae</taxon>
        <taxon>Caenorhabditis</taxon>
    </lineage>
</organism>
<dbReference type="EMBL" id="CP092624">
    <property type="protein sequence ID" value="UMM36560.1"/>
    <property type="molecule type" value="Genomic_DNA"/>
</dbReference>
<evidence type="ECO:0000313" key="4">
    <source>
        <dbReference type="Proteomes" id="UP000829354"/>
    </source>
</evidence>
<reference evidence="1 3" key="1">
    <citation type="submission" date="2022-02" db="EMBL/GenBank/DDBJ databases">
        <title>Chromosome-level reference genomes for two strains of Caenorhabditis briggsae: an improved platform for comparative genomics.</title>
        <authorList>
            <person name="Stevens L."/>
            <person name="Andersen E.C."/>
        </authorList>
    </citation>
    <scope>NUCLEOTIDE SEQUENCE [LARGE SCALE GENOMIC DNA]</scope>
    <source>
        <strain evidence="1">QX1410_ONT</strain>
        <tissue evidence="1">Whole-organism</tissue>
    </source>
</reference>
<keyword evidence="4" id="KW-1185">Reference proteome</keyword>
<accession>A0AAE9JMQ3</accession>
<evidence type="ECO:0000313" key="1">
    <source>
        <dbReference type="EMBL" id="ULT90783.1"/>
    </source>
</evidence>
<dbReference type="EMBL" id="CP090895">
    <property type="protein sequence ID" value="ULT90783.1"/>
    <property type="molecule type" value="Genomic_DNA"/>
</dbReference>
<evidence type="ECO:0000313" key="2">
    <source>
        <dbReference type="EMBL" id="UMM36560.1"/>
    </source>
</evidence>
<evidence type="ECO:0000313" key="3">
    <source>
        <dbReference type="Proteomes" id="UP000827892"/>
    </source>
</evidence>
<dbReference type="Proteomes" id="UP000827892">
    <property type="component" value="Chromosome V"/>
</dbReference>
<sequence length="92" mass="10746">MCVCVSDKALFWFNAWRLIFLHIHHYTLPLWRCLTFASPDTTVLSESVVKLVDVKHWLARFHVLTIGVSKPEVVTDTTNEGTVRRLFDLKKF</sequence>
<dbReference type="AlphaFoldDB" id="A0AAE9JMQ3"/>
<name>A0AAE9JMQ3_CAEBR</name>
<reference evidence="2 4" key="2">
    <citation type="submission" date="2022-04" db="EMBL/GenBank/DDBJ databases">
        <title>Chromosome-level reference genomes for two strains of Caenorhabditis briggsae: an improved platform for comparative genomics.</title>
        <authorList>
            <person name="Stevens L."/>
            <person name="Andersen E."/>
        </authorList>
    </citation>
    <scope>NUCLEOTIDE SEQUENCE [LARGE SCALE GENOMIC DNA]</scope>
    <source>
        <strain evidence="2">VX34</strain>
        <tissue evidence="2">Whole-organism</tissue>
    </source>
</reference>
<dbReference type="Proteomes" id="UP000829354">
    <property type="component" value="Chromosome V"/>
</dbReference>
<gene>
    <name evidence="1" type="ORF">L3Y34_008830</name>
    <name evidence="2" type="ORF">L5515_008668</name>
</gene>